<protein>
    <recommendedName>
        <fullName evidence="3">Transmembrane protein</fullName>
    </recommendedName>
</protein>
<dbReference type="HOGENOM" id="CLU_1089379_0_0_4"/>
<gene>
    <name evidence="2" type="ordered locus">Rpic12D_4680</name>
</gene>
<keyword evidence="2" id="KW-0614">Plasmid</keyword>
<keyword evidence="1" id="KW-1133">Transmembrane helix</keyword>
<feature type="transmembrane region" description="Helical" evidence="1">
    <location>
        <begin position="53"/>
        <end position="74"/>
    </location>
</feature>
<feature type="transmembrane region" description="Helical" evidence="1">
    <location>
        <begin position="81"/>
        <end position="106"/>
    </location>
</feature>
<evidence type="ECO:0008006" key="3">
    <source>
        <dbReference type="Google" id="ProtNLM"/>
    </source>
</evidence>
<proteinExistence type="predicted"/>
<dbReference type="EMBL" id="CP001646">
    <property type="protein sequence ID" value="ACS65919.1"/>
    <property type="molecule type" value="Genomic_DNA"/>
</dbReference>
<evidence type="ECO:0000256" key="1">
    <source>
        <dbReference type="SAM" id="Phobius"/>
    </source>
</evidence>
<geneLocation type="plasmid" evidence="2">
    <name>pRp12D01</name>
</geneLocation>
<dbReference type="KEGG" id="rpf:Rpic12D_4680"/>
<feature type="transmembrane region" description="Helical" evidence="1">
    <location>
        <begin position="217"/>
        <end position="240"/>
    </location>
</feature>
<feature type="transmembrane region" description="Helical" evidence="1">
    <location>
        <begin position="112"/>
        <end position="130"/>
    </location>
</feature>
<accession>C6BQ72</accession>
<sequence>MNNKYALNSITVNGDGNAIGTGNIVNVLKEHHVHHHNNRNGGGGGESDGKGEVGTVLGGLLAIALAIAALSYWFAKYESQVYTVAFIVALLEGAAAFCAIAVTVYVQNYAAAGRNVAILTLAAVLAYTITSAVGDYNPRLTELANQAIGFKEFWCQLNLYGQQSASRHALLASLFVVPGVLLLMPHAIRSVSIDITGASAAMRVLAPLAKLSPARTLVVAGILCFGAVYGHSAAGVDFWAHRFAERVTMLCPAR</sequence>
<dbReference type="AlphaFoldDB" id="C6BQ72"/>
<name>C6BQ72_RALP1</name>
<keyword evidence="1" id="KW-0472">Membrane</keyword>
<evidence type="ECO:0000313" key="2">
    <source>
        <dbReference type="EMBL" id="ACS65919.1"/>
    </source>
</evidence>
<feature type="transmembrane region" description="Helical" evidence="1">
    <location>
        <begin position="169"/>
        <end position="188"/>
    </location>
</feature>
<organism evidence="2">
    <name type="scientific">Ralstonia pickettii (strain 12D)</name>
    <dbReference type="NCBI Taxonomy" id="428406"/>
    <lineage>
        <taxon>Bacteria</taxon>
        <taxon>Pseudomonadati</taxon>
        <taxon>Pseudomonadota</taxon>
        <taxon>Betaproteobacteria</taxon>
        <taxon>Burkholderiales</taxon>
        <taxon>Burkholderiaceae</taxon>
        <taxon>Ralstonia</taxon>
    </lineage>
</organism>
<reference evidence="2" key="1">
    <citation type="submission" date="2009-06" db="EMBL/GenBank/DDBJ databases">
        <title>Complete sequence plasmid 1 of Ralstonia pickettii 12D.</title>
        <authorList>
            <consortium name="US DOE Joint Genome Institute"/>
            <person name="Lucas S."/>
            <person name="Copeland A."/>
            <person name="Lapidus A."/>
            <person name="Glavina del Rio T."/>
            <person name="Dalin E."/>
            <person name="Tice H."/>
            <person name="Bruce D."/>
            <person name="Goodwin L."/>
            <person name="Pitluck S."/>
            <person name="Sims D."/>
            <person name="Meincke L."/>
            <person name="Brettin T."/>
            <person name="Detter J.C."/>
            <person name="Han C."/>
            <person name="Larimer F."/>
            <person name="Land M."/>
            <person name="Hauser L."/>
            <person name="Kyrpides N."/>
            <person name="Ovchinnikova G."/>
            <person name="Marsh T."/>
            <person name="Richardson P."/>
        </authorList>
    </citation>
    <scope>NUCLEOTIDE SEQUENCE [LARGE SCALE GENOMIC DNA]</scope>
    <source>
        <strain evidence="2">12D</strain>
        <plasmid>12D</plasmid>
        <plasmid evidence="2">pRp12D01</plasmid>
    </source>
</reference>
<keyword evidence="1" id="KW-0812">Transmembrane</keyword>